<organism evidence="2 3">
    <name type="scientific">Parabacteroides johnsonii DSM 18315</name>
    <dbReference type="NCBI Taxonomy" id="537006"/>
    <lineage>
        <taxon>Bacteria</taxon>
        <taxon>Pseudomonadati</taxon>
        <taxon>Bacteroidota</taxon>
        <taxon>Bacteroidia</taxon>
        <taxon>Bacteroidales</taxon>
        <taxon>Tannerellaceae</taxon>
        <taxon>Parabacteroides</taxon>
    </lineage>
</organism>
<evidence type="ECO:0000313" key="2">
    <source>
        <dbReference type="EMBL" id="EEC98002.1"/>
    </source>
</evidence>
<proteinExistence type="predicted"/>
<feature type="transmembrane region" description="Helical" evidence="1">
    <location>
        <begin position="20"/>
        <end position="38"/>
    </location>
</feature>
<dbReference type="EMBL" id="ABYH01000042">
    <property type="protein sequence ID" value="EEC98002.1"/>
    <property type="molecule type" value="Genomic_DNA"/>
</dbReference>
<keyword evidence="1" id="KW-0472">Membrane</keyword>
<keyword evidence="1" id="KW-0812">Transmembrane</keyword>
<dbReference type="Proteomes" id="UP000005510">
    <property type="component" value="Unassembled WGS sequence"/>
</dbReference>
<protein>
    <submittedName>
        <fullName evidence="2">Uncharacterized protein</fullName>
    </submittedName>
</protein>
<dbReference type="AlphaFoldDB" id="B7B6D5"/>
<evidence type="ECO:0000256" key="1">
    <source>
        <dbReference type="SAM" id="Phobius"/>
    </source>
</evidence>
<evidence type="ECO:0000313" key="3">
    <source>
        <dbReference type="Proteomes" id="UP000005510"/>
    </source>
</evidence>
<gene>
    <name evidence="2" type="ORF">PRABACTJOHN_00580</name>
</gene>
<dbReference type="HOGENOM" id="CLU_3186840_0_0_10"/>
<comment type="caution">
    <text evidence="2">The sequence shown here is derived from an EMBL/GenBank/DDBJ whole genome shotgun (WGS) entry which is preliminary data.</text>
</comment>
<reference evidence="2 3" key="1">
    <citation type="submission" date="2008-10" db="EMBL/GenBank/DDBJ databases">
        <title>Draft genome sequence of Parabacteroides johnsonii (DSM 18315).</title>
        <authorList>
            <person name="Sudarsanam P."/>
            <person name="Ley R."/>
            <person name="Guruge J."/>
            <person name="Turnbaugh P.J."/>
            <person name="Mahowald M."/>
            <person name="Liep D."/>
            <person name="Gordon J."/>
        </authorList>
    </citation>
    <scope>NUCLEOTIDE SEQUENCE [LARGE SCALE GENOMIC DNA]</scope>
    <source>
        <strain evidence="2 3">DSM 18315</strain>
    </source>
</reference>
<name>B7B6D5_9BACT</name>
<reference evidence="2 3" key="2">
    <citation type="submission" date="2008-10" db="EMBL/GenBank/DDBJ databases">
        <authorList>
            <person name="Fulton L."/>
            <person name="Clifton S."/>
            <person name="Fulton B."/>
            <person name="Xu J."/>
            <person name="Minx P."/>
            <person name="Pepin K.H."/>
            <person name="Johnson M."/>
            <person name="Bhonagiri V."/>
            <person name="Nash W.E."/>
            <person name="Mardis E.R."/>
            <person name="Wilson R.K."/>
        </authorList>
    </citation>
    <scope>NUCLEOTIDE SEQUENCE [LARGE SCALE GENOMIC DNA]</scope>
    <source>
        <strain evidence="2 3">DSM 18315</strain>
    </source>
</reference>
<accession>B7B6D5</accession>
<sequence>MAGSYHDHIVIESHCPNCLYFFAKIIDLYGILVMFVNLETLSNTKE</sequence>
<keyword evidence="1" id="KW-1133">Transmembrane helix</keyword>